<evidence type="ECO:0000313" key="2">
    <source>
        <dbReference type="Proteomes" id="UP000001340"/>
    </source>
</evidence>
<dbReference type="RefSeq" id="WP_001081084.1">
    <property type="nucleotide sequence ID" value="NZ_AHNR02000004.1"/>
</dbReference>
<name>A0A0E2DB97_LEPIR</name>
<sequence>MNRLRVKIDISLVNENGGLTPFPTKSIDYDFEAGSFGDFFDIDNRVRDTQVTPIQMDLARYKIINAVFLFANYIDSDPQNGIKAGDPAKIQFQSKINGDWHEAEVVALGGFQPEQLLIKAIGTRRIRVTEVISSE</sequence>
<proteinExistence type="predicted"/>
<evidence type="ECO:0000313" key="1">
    <source>
        <dbReference type="EMBL" id="EKR57184.1"/>
    </source>
</evidence>
<dbReference type="Proteomes" id="UP000001340">
    <property type="component" value="Unassembled WGS sequence"/>
</dbReference>
<organism evidence="1 2">
    <name type="scientific">Leptospira interrogans str. UI 12758</name>
    <dbReference type="NCBI Taxonomy" id="1049938"/>
    <lineage>
        <taxon>Bacteria</taxon>
        <taxon>Pseudomonadati</taxon>
        <taxon>Spirochaetota</taxon>
        <taxon>Spirochaetia</taxon>
        <taxon>Leptospirales</taxon>
        <taxon>Leptospiraceae</taxon>
        <taxon>Leptospira</taxon>
    </lineage>
</organism>
<dbReference type="EMBL" id="AHNR02000004">
    <property type="protein sequence ID" value="EKR57184.1"/>
    <property type="molecule type" value="Genomic_DNA"/>
</dbReference>
<protein>
    <submittedName>
        <fullName evidence="1">Uncharacterized protein</fullName>
    </submittedName>
</protein>
<dbReference type="AlphaFoldDB" id="A0A0E2DB97"/>
<gene>
    <name evidence="1" type="ORF">LEP1GSC105_0178</name>
</gene>
<comment type="caution">
    <text evidence="1">The sequence shown here is derived from an EMBL/GenBank/DDBJ whole genome shotgun (WGS) entry which is preliminary data.</text>
</comment>
<accession>A0A0E2DB97</accession>
<reference evidence="1 2" key="1">
    <citation type="submission" date="2012-10" db="EMBL/GenBank/DDBJ databases">
        <authorList>
            <person name="Harkins D.M."/>
            <person name="Durkin A.S."/>
            <person name="Brinkac L.M."/>
            <person name="Haft D.H."/>
            <person name="Selengut J.D."/>
            <person name="Sanka R."/>
            <person name="DePew J."/>
            <person name="Purushe J."/>
            <person name="Chanthongthip A."/>
            <person name="Lattana O."/>
            <person name="Phetsouvanh R."/>
            <person name="Newton P.N."/>
            <person name="Vinetz J.M."/>
            <person name="Sutton G.G."/>
            <person name="Nierman W.C."/>
            <person name="Fouts D.E."/>
        </authorList>
    </citation>
    <scope>NUCLEOTIDE SEQUENCE [LARGE SCALE GENOMIC DNA]</scope>
    <source>
        <strain evidence="1 2">UI 12758</strain>
    </source>
</reference>